<reference evidence="1" key="1">
    <citation type="submission" date="2014-12" db="EMBL/GenBank/DDBJ databases">
        <title>Insight into the proteome of Arion vulgaris.</title>
        <authorList>
            <person name="Aradska J."/>
            <person name="Bulat T."/>
            <person name="Smidak R."/>
            <person name="Sarate P."/>
            <person name="Gangsoo J."/>
            <person name="Sialana F."/>
            <person name="Bilban M."/>
            <person name="Lubec G."/>
        </authorList>
    </citation>
    <scope>NUCLEOTIDE SEQUENCE</scope>
    <source>
        <tissue evidence="1">Skin</tissue>
    </source>
</reference>
<protein>
    <submittedName>
        <fullName evidence="1">Uncharacterized protein</fullName>
    </submittedName>
</protein>
<dbReference type="AlphaFoldDB" id="A0A0B6Y783"/>
<evidence type="ECO:0000313" key="1">
    <source>
        <dbReference type="EMBL" id="CEK51984.1"/>
    </source>
</evidence>
<accession>A0A0B6Y783</accession>
<name>A0A0B6Y783_9EUPU</name>
<sequence length="74" mass="7995">MTRQQSEIKSCVNAHLTTGNVTSLTVNDIPCLTYTIGTPCAVALMRTCDDHTATVLQYTMAMNTPLECYPAIVG</sequence>
<gene>
    <name evidence="1" type="primary">ORF15032</name>
</gene>
<proteinExistence type="predicted"/>
<dbReference type="EMBL" id="HACG01005119">
    <property type="protein sequence ID" value="CEK51984.1"/>
    <property type="molecule type" value="Transcribed_RNA"/>
</dbReference>
<organism evidence="1">
    <name type="scientific">Arion vulgaris</name>
    <dbReference type="NCBI Taxonomy" id="1028688"/>
    <lineage>
        <taxon>Eukaryota</taxon>
        <taxon>Metazoa</taxon>
        <taxon>Spiralia</taxon>
        <taxon>Lophotrochozoa</taxon>
        <taxon>Mollusca</taxon>
        <taxon>Gastropoda</taxon>
        <taxon>Heterobranchia</taxon>
        <taxon>Euthyneura</taxon>
        <taxon>Panpulmonata</taxon>
        <taxon>Eupulmonata</taxon>
        <taxon>Stylommatophora</taxon>
        <taxon>Helicina</taxon>
        <taxon>Arionoidea</taxon>
        <taxon>Arionidae</taxon>
        <taxon>Arion</taxon>
    </lineage>
</organism>